<dbReference type="GO" id="GO:0046394">
    <property type="term" value="P:carboxylic acid biosynthetic process"/>
    <property type="evidence" value="ECO:0007669"/>
    <property type="project" value="UniProtKB-ARBA"/>
</dbReference>
<accession>A0A4Q8ADY9</accession>
<evidence type="ECO:0000313" key="2">
    <source>
        <dbReference type="EMBL" id="RZU62428.1"/>
    </source>
</evidence>
<dbReference type="NCBIfam" id="NF005886">
    <property type="entry name" value="PRK07849.1-1"/>
    <property type="match status" value="1"/>
</dbReference>
<comment type="caution">
    <text evidence="2">The sequence shown here is derived from an EMBL/GenBank/DDBJ whole genome shotgun (WGS) entry which is preliminary data.</text>
</comment>
<keyword evidence="3" id="KW-1185">Reference proteome</keyword>
<proteinExistence type="inferred from homology"/>
<dbReference type="InterPro" id="IPR001544">
    <property type="entry name" value="Aminotrans_IV"/>
</dbReference>
<dbReference type="GO" id="GO:0005829">
    <property type="term" value="C:cytosol"/>
    <property type="evidence" value="ECO:0007669"/>
    <property type="project" value="TreeGrafter"/>
</dbReference>
<reference evidence="2 3" key="1">
    <citation type="submission" date="2019-02" db="EMBL/GenBank/DDBJ databases">
        <title>Sequencing the genomes of 1000 actinobacteria strains.</title>
        <authorList>
            <person name="Klenk H.-P."/>
        </authorList>
    </citation>
    <scope>NUCLEOTIDE SEQUENCE [LARGE SCALE GENOMIC DNA]</scope>
    <source>
        <strain evidence="2 3">DSM 17364</strain>
    </source>
</reference>
<dbReference type="RefSeq" id="WP_130451031.1">
    <property type="nucleotide sequence ID" value="NZ_SHLA01000001.1"/>
</dbReference>
<evidence type="ECO:0000313" key="3">
    <source>
        <dbReference type="Proteomes" id="UP000292685"/>
    </source>
</evidence>
<dbReference type="SUPFAM" id="SSF56752">
    <property type="entry name" value="D-aminoacid aminotransferase-like PLP-dependent enzymes"/>
    <property type="match status" value="1"/>
</dbReference>
<dbReference type="Pfam" id="PF01063">
    <property type="entry name" value="Aminotran_4"/>
    <property type="match status" value="1"/>
</dbReference>
<dbReference type="PANTHER" id="PTHR42743">
    <property type="entry name" value="AMINO-ACID AMINOTRANSFERASE"/>
    <property type="match status" value="1"/>
</dbReference>
<protein>
    <submittedName>
        <fullName evidence="2">4-amino-4-deoxychorismate lyase</fullName>
    </submittedName>
</protein>
<evidence type="ECO:0000256" key="1">
    <source>
        <dbReference type="ARBA" id="ARBA00009320"/>
    </source>
</evidence>
<dbReference type="GO" id="GO:0016829">
    <property type="term" value="F:lyase activity"/>
    <property type="evidence" value="ECO:0007669"/>
    <property type="project" value="UniProtKB-KW"/>
</dbReference>
<sequence length="304" mass="31947">MTVLVFIDPAHPGGRVADPDAPQLSVLDPGVTRGDGVFESALYTGGKVRKLEMHLSRMAVSAQVTDLIIPSAGAWRAAIATAISQYDAAASPGAAPAESVVKLIATRGAESADGVHDYGSAWVTVSPAPELGRRQRETGIDVLLLDRGYDSTVAERAPWLLMGAKTLSYAVNMAAIRHAKRNGADDVIFTSSDGRVLEGPTSTVLLATRERDEAGREVKRLVTPTLETGILPGTTQGAIFAAAKAEGWELGYGPVEPKHLREAAGVWLVSSVRLLTPVNSLDGEAINTDAELTAELSAMVDSIN</sequence>
<dbReference type="Gene3D" id="3.20.10.10">
    <property type="entry name" value="D-amino Acid Aminotransferase, subunit A, domain 2"/>
    <property type="match status" value="1"/>
</dbReference>
<dbReference type="InterPro" id="IPR043131">
    <property type="entry name" value="BCAT-like_N"/>
</dbReference>
<dbReference type="InterPro" id="IPR036038">
    <property type="entry name" value="Aminotransferase-like"/>
</dbReference>
<dbReference type="EMBL" id="SHLA01000001">
    <property type="protein sequence ID" value="RZU62428.1"/>
    <property type="molecule type" value="Genomic_DNA"/>
</dbReference>
<dbReference type="Proteomes" id="UP000292685">
    <property type="component" value="Unassembled WGS sequence"/>
</dbReference>
<dbReference type="PANTHER" id="PTHR42743:SF11">
    <property type="entry name" value="AMINODEOXYCHORISMATE LYASE"/>
    <property type="match status" value="1"/>
</dbReference>
<organism evidence="2 3">
    <name type="scientific">Zhihengliuella halotolerans</name>
    <dbReference type="NCBI Taxonomy" id="370736"/>
    <lineage>
        <taxon>Bacteria</taxon>
        <taxon>Bacillati</taxon>
        <taxon>Actinomycetota</taxon>
        <taxon>Actinomycetes</taxon>
        <taxon>Micrococcales</taxon>
        <taxon>Micrococcaceae</taxon>
        <taxon>Zhihengliuella</taxon>
    </lineage>
</organism>
<comment type="similarity">
    <text evidence="1">Belongs to the class-IV pyridoxal-phosphate-dependent aminotransferase family.</text>
</comment>
<dbReference type="InterPro" id="IPR043132">
    <property type="entry name" value="BCAT-like_C"/>
</dbReference>
<keyword evidence="2" id="KW-0456">Lyase</keyword>
<dbReference type="Gene3D" id="3.30.470.10">
    <property type="match status" value="1"/>
</dbReference>
<dbReference type="AlphaFoldDB" id="A0A4Q8ADY9"/>
<gene>
    <name evidence="2" type="ORF">EV380_2022</name>
</gene>
<dbReference type="OrthoDB" id="3199344at2"/>
<dbReference type="InterPro" id="IPR050571">
    <property type="entry name" value="Class-IV_PLP-Dep_Aminotrnsfr"/>
</dbReference>
<name>A0A4Q8ADY9_9MICC</name>